<accession>A0A1A9F3R7</accession>
<dbReference type="Gene3D" id="3.10.350.10">
    <property type="entry name" value="LysM domain"/>
    <property type="match status" value="1"/>
</dbReference>
<keyword evidence="3" id="KW-1185">Reference proteome</keyword>
<dbReference type="AlphaFoldDB" id="A0A1A9F3R7"/>
<dbReference type="RefSeq" id="WP_067386120.1">
    <property type="nucleotide sequence ID" value="NZ_CP015839.1"/>
</dbReference>
<dbReference type="STRING" id="1821621.A8C75_19960"/>
<sequence>MLSKKSRYQSTPHFTDPDIFPGLQTRPIGPSTGVIEHEVVEGDRLDQLAQHYYKDDRLWWRIVDANPEFTCPRSVLDKAMVGRVILIPRVGE</sequence>
<gene>
    <name evidence="2" type="ORF">A8C75_19960</name>
</gene>
<organism evidence="2 3">
    <name type="scientific">Marinobacterium aestuarii</name>
    <dbReference type="NCBI Taxonomy" id="1821621"/>
    <lineage>
        <taxon>Bacteria</taxon>
        <taxon>Pseudomonadati</taxon>
        <taxon>Pseudomonadota</taxon>
        <taxon>Gammaproteobacteria</taxon>
        <taxon>Oceanospirillales</taxon>
        <taxon>Oceanospirillaceae</taxon>
        <taxon>Marinobacterium</taxon>
    </lineage>
</organism>
<dbReference type="KEGG" id="mars:A8C75_19960"/>
<name>A0A1A9F3R7_9GAMM</name>
<protein>
    <recommendedName>
        <fullName evidence="4">LysM domain-containing protein</fullName>
    </recommendedName>
</protein>
<dbReference type="OrthoDB" id="9809850at2"/>
<evidence type="ECO:0000256" key="1">
    <source>
        <dbReference type="SAM" id="MobiDB-lite"/>
    </source>
</evidence>
<dbReference type="EMBL" id="CP015839">
    <property type="protein sequence ID" value="ANG64518.1"/>
    <property type="molecule type" value="Genomic_DNA"/>
</dbReference>
<evidence type="ECO:0000313" key="2">
    <source>
        <dbReference type="EMBL" id="ANG64518.1"/>
    </source>
</evidence>
<feature type="region of interest" description="Disordered" evidence="1">
    <location>
        <begin position="1"/>
        <end position="25"/>
    </location>
</feature>
<reference evidence="2 3" key="2">
    <citation type="journal article" date="2018" name="Int. J. Syst. Evol. Microbiol.">
        <title>Marinobacterium aestuarii sp. nov., a benzene-degrading marine bacterium isolated from estuary sediment.</title>
        <authorList>
            <person name="Bae S.S."/>
            <person name="Jung J."/>
            <person name="Chung D."/>
            <person name="Baek K."/>
        </authorList>
    </citation>
    <scope>NUCLEOTIDE SEQUENCE [LARGE SCALE GENOMIC DNA]</scope>
    <source>
        <strain evidence="2 3">ST58-10</strain>
    </source>
</reference>
<evidence type="ECO:0008006" key="4">
    <source>
        <dbReference type="Google" id="ProtNLM"/>
    </source>
</evidence>
<dbReference type="InterPro" id="IPR036779">
    <property type="entry name" value="LysM_dom_sf"/>
</dbReference>
<evidence type="ECO:0000313" key="3">
    <source>
        <dbReference type="Proteomes" id="UP000078070"/>
    </source>
</evidence>
<reference evidence="3" key="1">
    <citation type="submission" date="2016-05" db="EMBL/GenBank/DDBJ databases">
        <authorList>
            <person name="Baek K."/>
            <person name="Yang S.-J."/>
        </authorList>
    </citation>
    <scope>NUCLEOTIDE SEQUENCE [LARGE SCALE GENOMIC DNA]</scope>
    <source>
        <strain evidence="3">ST58-10</strain>
    </source>
</reference>
<proteinExistence type="predicted"/>
<dbReference type="Proteomes" id="UP000078070">
    <property type="component" value="Chromosome"/>
</dbReference>